<dbReference type="InterPro" id="IPR008278">
    <property type="entry name" value="4-PPantetheinyl_Trfase_dom"/>
</dbReference>
<evidence type="ECO:0000256" key="2">
    <source>
        <dbReference type="ARBA" id="ARBA00022679"/>
    </source>
</evidence>
<dbReference type="GO" id="GO:0000287">
    <property type="term" value="F:magnesium ion binding"/>
    <property type="evidence" value="ECO:0007669"/>
    <property type="project" value="InterPro"/>
</dbReference>
<dbReference type="PANTHER" id="PTHR12215">
    <property type="entry name" value="PHOSPHOPANTETHEINE TRANSFERASE"/>
    <property type="match status" value="1"/>
</dbReference>
<reference evidence="4 5" key="1">
    <citation type="submission" date="2019-09" db="EMBL/GenBank/DDBJ databases">
        <title>Genome sequence of Rhodovastum atsumiense, a diverse member of the Acetobacteraceae family of non-sulfur purple photosynthetic bacteria.</title>
        <authorList>
            <person name="Meyer T."/>
            <person name="Kyndt J."/>
        </authorList>
    </citation>
    <scope>NUCLEOTIDE SEQUENCE [LARGE SCALE GENOMIC DNA]</scope>
    <source>
        <strain evidence="4 5">DSM 21279</strain>
    </source>
</reference>
<dbReference type="SUPFAM" id="SSF56214">
    <property type="entry name" value="4'-phosphopantetheinyl transferase"/>
    <property type="match status" value="2"/>
</dbReference>
<keyword evidence="2 4" id="KW-0808">Transferase</keyword>
<organism evidence="4 5">
    <name type="scientific">Rhodovastum atsumiense</name>
    <dbReference type="NCBI Taxonomy" id="504468"/>
    <lineage>
        <taxon>Bacteria</taxon>
        <taxon>Pseudomonadati</taxon>
        <taxon>Pseudomonadota</taxon>
        <taxon>Alphaproteobacteria</taxon>
        <taxon>Acetobacterales</taxon>
        <taxon>Acetobacteraceae</taxon>
        <taxon>Rhodovastum</taxon>
    </lineage>
</organism>
<comment type="caution">
    <text evidence="4">The sequence shown here is derived from an EMBL/GenBank/DDBJ whole genome shotgun (WGS) entry which is preliminary data.</text>
</comment>
<dbReference type="RefSeq" id="WP_150041583.1">
    <property type="nucleotide sequence ID" value="NZ_OW485601.1"/>
</dbReference>
<dbReference type="InterPro" id="IPR050559">
    <property type="entry name" value="P-Pant_transferase_sf"/>
</dbReference>
<dbReference type="Proteomes" id="UP000325255">
    <property type="component" value="Unassembled WGS sequence"/>
</dbReference>
<keyword evidence="5" id="KW-1185">Reference proteome</keyword>
<feature type="domain" description="4'-phosphopantetheinyl transferase" evidence="3">
    <location>
        <begin position="128"/>
        <end position="220"/>
    </location>
</feature>
<dbReference type="GO" id="GO:0019878">
    <property type="term" value="P:lysine biosynthetic process via aminoadipic acid"/>
    <property type="evidence" value="ECO:0007669"/>
    <property type="project" value="TreeGrafter"/>
</dbReference>
<dbReference type="Pfam" id="PF01648">
    <property type="entry name" value="ACPS"/>
    <property type="match status" value="1"/>
</dbReference>
<dbReference type="AlphaFoldDB" id="A0A5M6ITY2"/>
<dbReference type="GO" id="GO:0008897">
    <property type="term" value="F:holo-[acyl-carrier-protein] synthase activity"/>
    <property type="evidence" value="ECO:0007669"/>
    <property type="project" value="InterPro"/>
</dbReference>
<evidence type="ECO:0000313" key="5">
    <source>
        <dbReference type="Proteomes" id="UP000325255"/>
    </source>
</evidence>
<dbReference type="EMBL" id="VWPK01000021">
    <property type="protein sequence ID" value="KAA5611389.1"/>
    <property type="molecule type" value="Genomic_DNA"/>
</dbReference>
<dbReference type="InterPro" id="IPR037143">
    <property type="entry name" value="4-PPantetheinyl_Trfase_dom_sf"/>
</dbReference>
<gene>
    <name evidence="4" type="ORF">F1189_14725</name>
</gene>
<dbReference type="GO" id="GO:0005829">
    <property type="term" value="C:cytosol"/>
    <property type="evidence" value="ECO:0007669"/>
    <property type="project" value="TreeGrafter"/>
</dbReference>
<evidence type="ECO:0000313" key="4">
    <source>
        <dbReference type="EMBL" id="KAA5611389.1"/>
    </source>
</evidence>
<accession>A0A5M6ITY2</accession>
<proteinExistence type="inferred from homology"/>
<dbReference type="Gene3D" id="3.90.470.20">
    <property type="entry name" value="4'-phosphopantetheinyl transferase domain"/>
    <property type="match status" value="2"/>
</dbReference>
<name>A0A5M6ITY2_9PROT</name>
<dbReference type="OrthoDB" id="9808281at2"/>
<evidence type="ECO:0000259" key="3">
    <source>
        <dbReference type="Pfam" id="PF01648"/>
    </source>
</evidence>
<dbReference type="PANTHER" id="PTHR12215:SF10">
    <property type="entry name" value="L-AMINOADIPATE-SEMIALDEHYDE DEHYDROGENASE-PHOSPHOPANTETHEINYL TRANSFERASE"/>
    <property type="match status" value="1"/>
</dbReference>
<evidence type="ECO:0000256" key="1">
    <source>
        <dbReference type="ARBA" id="ARBA00010990"/>
    </source>
</evidence>
<comment type="similarity">
    <text evidence="1">Belongs to the P-Pant transferase superfamily. Gsp/Sfp/HetI/AcpT family.</text>
</comment>
<protein>
    <submittedName>
        <fullName evidence="4">4'-phosphopantetheinyl transferase superfamily protein</fullName>
    </submittedName>
</protein>
<sequence>MSAHGNVGNEPDVLQAAPRVHVWTMSTAGLDEAAVAPWRASLDAAERARADRFAFPAGRVTYIAAHALARAALAGAAGVPPSAFAFLADRHGKPSAWIGGRPVAVSFNLSHTTGLVGIALAPVAGLALGFDLEPRARRAPLEVARRFFTATEAEWLEALPEAEQGEGFFRLWTLKEAFVKATGKGLTQDLSSFWFRVHPPAIAFAPDLPERDSDWQFEQAVVEGAFVAALGLRRPAGGAVPVVWHGVAPGGFDPAVPLRA</sequence>